<dbReference type="Proteomes" id="UP001597440">
    <property type="component" value="Unassembled WGS sequence"/>
</dbReference>
<dbReference type="InterPro" id="IPR013324">
    <property type="entry name" value="RNA_pol_sigma_r3/r4-like"/>
</dbReference>
<evidence type="ECO:0000256" key="4">
    <source>
        <dbReference type="ARBA" id="ARBA00023163"/>
    </source>
</evidence>
<dbReference type="NCBIfam" id="TIGR02985">
    <property type="entry name" value="Sig70_bacteroi1"/>
    <property type="match status" value="1"/>
</dbReference>
<evidence type="ECO:0000256" key="2">
    <source>
        <dbReference type="ARBA" id="ARBA00023015"/>
    </source>
</evidence>
<keyword evidence="2" id="KW-0805">Transcription regulation</keyword>
<evidence type="ECO:0000259" key="6">
    <source>
        <dbReference type="Pfam" id="PF08281"/>
    </source>
</evidence>
<proteinExistence type="inferred from homology"/>
<comment type="similarity">
    <text evidence="1">Belongs to the sigma-70 factor family. ECF subfamily.</text>
</comment>
<name>A0ABW5L4V4_9SPHI</name>
<dbReference type="PANTHER" id="PTHR43133">
    <property type="entry name" value="RNA POLYMERASE ECF-TYPE SIGMA FACTO"/>
    <property type="match status" value="1"/>
</dbReference>
<dbReference type="Pfam" id="PF04542">
    <property type="entry name" value="Sigma70_r2"/>
    <property type="match status" value="1"/>
</dbReference>
<dbReference type="Gene3D" id="1.10.10.10">
    <property type="entry name" value="Winged helix-like DNA-binding domain superfamily/Winged helix DNA-binding domain"/>
    <property type="match status" value="1"/>
</dbReference>
<dbReference type="SUPFAM" id="SSF88659">
    <property type="entry name" value="Sigma3 and sigma4 domains of RNA polymerase sigma factors"/>
    <property type="match status" value="1"/>
</dbReference>
<feature type="domain" description="RNA polymerase sigma-70 region 2" evidence="5">
    <location>
        <begin position="26"/>
        <end position="90"/>
    </location>
</feature>
<dbReference type="InterPro" id="IPR014327">
    <property type="entry name" value="RNA_pol_sigma70_bacteroid"/>
</dbReference>
<dbReference type="CDD" id="cd06171">
    <property type="entry name" value="Sigma70_r4"/>
    <property type="match status" value="1"/>
</dbReference>
<sequence length="200" mass="23717">MNSFKSYEKTIILQLKESDQESLTVLYSKYAKKVFSLAFYILKDEAWSEDVVQEVFIHLWTTREDINEDKDIWLLLYIITKQKALTKLRSIMRYEVHKQYHWSLVNEKCEPVEEEIALRELKENLDKALNKLTPTQKQIFNLSRFDGLTHYEIASKLSISPNTVKNHMVAAMKSLRLYLQENEFLGIIIFIGFEFILDLI</sequence>
<evidence type="ECO:0000259" key="5">
    <source>
        <dbReference type="Pfam" id="PF04542"/>
    </source>
</evidence>
<evidence type="ECO:0000256" key="1">
    <source>
        <dbReference type="ARBA" id="ARBA00010641"/>
    </source>
</evidence>
<keyword evidence="4" id="KW-0804">Transcription</keyword>
<dbReference type="InterPro" id="IPR007627">
    <property type="entry name" value="RNA_pol_sigma70_r2"/>
</dbReference>
<keyword evidence="8" id="KW-1185">Reference proteome</keyword>
<dbReference type="InterPro" id="IPR013249">
    <property type="entry name" value="RNA_pol_sigma70_r4_t2"/>
</dbReference>
<dbReference type="InterPro" id="IPR013325">
    <property type="entry name" value="RNA_pol_sigma_r2"/>
</dbReference>
<gene>
    <name evidence="7" type="ORF">ACFSQW_10520</name>
</gene>
<dbReference type="PANTHER" id="PTHR43133:SF46">
    <property type="entry name" value="RNA POLYMERASE SIGMA-70 FACTOR ECF SUBFAMILY"/>
    <property type="match status" value="1"/>
</dbReference>
<protein>
    <submittedName>
        <fullName evidence="7">RNA polymerase sigma factor</fullName>
    </submittedName>
</protein>
<dbReference type="Gene3D" id="1.10.1740.10">
    <property type="match status" value="1"/>
</dbReference>
<dbReference type="SUPFAM" id="SSF88946">
    <property type="entry name" value="Sigma2 domain of RNA polymerase sigma factors"/>
    <property type="match status" value="1"/>
</dbReference>
<organism evidence="7 8">
    <name type="scientific">Sphingobacterium tabacisoli</name>
    <dbReference type="NCBI Taxonomy" id="2044855"/>
    <lineage>
        <taxon>Bacteria</taxon>
        <taxon>Pseudomonadati</taxon>
        <taxon>Bacteroidota</taxon>
        <taxon>Sphingobacteriia</taxon>
        <taxon>Sphingobacteriales</taxon>
        <taxon>Sphingobacteriaceae</taxon>
        <taxon>Sphingobacterium</taxon>
    </lineage>
</organism>
<dbReference type="EMBL" id="JBHULD010000014">
    <property type="protein sequence ID" value="MFD2554826.1"/>
    <property type="molecule type" value="Genomic_DNA"/>
</dbReference>
<evidence type="ECO:0000256" key="3">
    <source>
        <dbReference type="ARBA" id="ARBA00023082"/>
    </source>
</evidence>
<dbReference type="NCBIfam" id="TIGR02937">
    <property type="entry name" value="sigma70-ECF"/>
    <property type="match status" value="1"/>
</dbReference>
<dbReference type="Pfam" id="PF08281">
    <property type="entry name" value="Sigma70_r4_2"/>
    <property type="match status" value="1"/>
</dbReference>
<keyword evidence="3" id="KW-0731">Sigma factor</keyword>
<evidence type="ECO:0000313" key="8">
    <source>
        <dbReference type="Proteomes" id="UP001597440"/>
    </source>
</evidence>
<dbReference type="InterPro" id="IPR039425">
    <property type="entry name" value="RNA_pol_sigma-70-like"/>
</dbReference>
<dbReference type="InterPro" id="IPR014284">
    <property type="entry name" value="RNA_pol_sigma-70_dom"/>
</dbReference>
<dbReference type="InterPro" id="IPR036388">
    <property type="entry name" value="WH-like_DNA-bd_sf"/>
</dbReference>
<reference evidence="8" key="1">
    <citation type="journal article" date="2019" name="Int. J. Syst. Evol. Microbiol.">
        <title>The Global Catalogue of Microorganisms (GCM) 10K type strain sequencing project: providing services to taxonomists for standard genome sequencing and annotation.</title>
        <authorList>
            <consortium name="The Broad Institute Genomics Platform"/>
            <consortium name="The Broad Institute Genome Sequencing Center for Infectious Disease"/>
            <person name="Wu L."/>
            <person name="Ma J."/>
        </authorList>
    </citation>
    <scope>NUCLEOTIDE SEQUENCE [LARGE SCALE GENOMIC DNA]</scope>
    <source>
        <strain evidence="8">KCTC 52298</strain>
    </source>
</reference>
<dbReference type="RefSeq" id="WP_210353215.1">
    <property type="nucleotide sequence ID" value="NZ_JAEQMU010000001.1"/>
</dbReference>
<comment type="caution">
    <text evidence="7">The sequence shown here is derived from an EMBL/GenBank/DDBJ whole genome shotgun (WGS) entry which is preliminary data.</text>
</comment>
<feature type="domain" description="RNA polymerase sigma factor 70 region 4 type 2" evidence="6">
    <location>
        <begin position="123"/>
        <end position="175"/>
    </location>
</feature>
<accession>A0ABW5L4V4</accession>
<evidence type="ECO:0000313" key="7">
    <source>
        <dbReference type="EMBL" id="MFD2554826.1"/>
    </source>
</evidence>